<evidence type="ECO:0000313" key="4">
    <source>
        <dbReference type="Proteomes" id="UP000663829"/>
    </source>
</evidence>
<dbReference type="PROSITE" id="PS50878">
    <property type="entry name" value="RT_POL"/>
    <property type="match status" value="1"/>
</dbReference>
<dbReference type="OrthoDB" id="416454at2759"/>
<dbReference type="CDD" id="cd01650">
    <property type="entry name" value="RT_nLTR_like"/>
    <property type="match status" value="1"/>
</dbReference>
<keyword evidence="4" id="KW-1185">Reference proteome</keyword>
<gene>
    <name evidence="2" type="ORF">GPM918_LOCUS25086</name>
    <name evidence="3" type="ORF">SRO942_LOCUS25092</name>
</gene>
<comment type="caution">
    <text evidence="2">The sequence shown here is derived from an EMBL/GenBank/DDBJ whole genome shotgun (WGS) entry which is preliminary data.</text>
</comment>
<dbReference type="SUPFAM" id="SSF56672">
    <property type="entry name" value="DNA/RNA polymerases"/>
    <property type="match status" value="1"/>
</dbReference>
<name>A0A814YGP6_9BILA</name>
<sequence length="350" mass="41271">MRSDQLWFVVNRFHGKRTNRELKHELKYRNKAAKFDQEKVDMFKTYFEEVYDNKPHNCIQYFDIDREIKQEIDRLTKIKTFTHPKITENELKKSILKLGNTAVGHDGVHNKCLKKYTKSLSHHLPALFNSSLKLGVIPPQWKLAHIILIQKPDKDPNDPTTYRPISLDKLMERLVEQMLNEFAEQHHLLPNYQAGFRQQRSTTDNLLHLKHDVDVNLYKNKQTALIVFDNKRAFDSVWFNGLLHKLKKMNVPEYLWIWICQFLSDRKALIEYKYTISTTFTMRRGTPQGSPLLPLLYILFTSDSLFTIPSHSNSNLFADDTALWSSANTTKSLSIRLQESVDEFVKWCRL</sequence>
<dbReference type="AlphaFoldDB" id="A0A814YGP6"/>
<dbReference type="InterPro" id="IPR000477">
    <property type="entry name" value="RT_dom"/>
</dbReference>
<evidence type="ECO:0000313" key="2">
    <source>
        <dbReference type="EMBL" id="CAF1229256.1"/>
    </source>
</evidence>
<dbReference type="EMBL" id="CAJOBC010009605">
    <property type="protein sequence ID" value="CAF3991978.1"/>
    <property type="molecule type" value="Genomic_DNA"/>
</dbReference>
<dbReference type="PANTHER" id="PTHR19446">
    <property type="entry name" value="REVERSE TRANSCRIPTASES"/>
    <property type="match status" value="1"/>
</dbReference>
<dbReference type="EMBL" id="CAJNOQ010009600">
    <property type="protein sequence ID" value="CAF1229256.1"/>
    <property type="molecule type" value="Genomic_DNA"/>
</dbReference>
<reference evidence="2" key="1">
    <citation type="submission" date="2021-02" db="EMBL/GenBank/DDBJ databases">
        <authorList>
            <person name="Nowell W R."/>
        </authorList>
    </citation>
    <scope>NUCLEOTIDE SEQUENCE</scope>
</reference>
<proteinExistence type="predicted"/>
<dbReference type="Pfam" id="PF00078">
    <property type="entry name" value="RVT_1"/>
    <property type="match status" value="1"/>
</dbReference>
<evidence type="ECO:0000259" key="1">
    <source>
        <dbReference type="PROSITE" id="PS50878"/>
    </source>
</evidence>
<dbReference type="Proteomes" id="UP000663829">
    <property type="component" value="Unassembled WGS sequence"/>
</dbReference>
<protein>
    <recommendedName>
        <fullName evidence="1">Reverse transcriptase domain-containing protein</fullName>
    </recommendedName>
</protein>
<accession>A0A814YGP6</accession>
<dbReference type="InterPro" id="IPR043502">
    <property type="entry name" value="DNA/RNA_pol_sf"/>
</dbReference>
<organism evidence="2 4">
    <name type="scientific">Didymodactylos carnosus</name>
    <dbReference type="NCBI Taxonomy" id="1234261"/>
    <lineage>
        <taxon>Eukaryota</taxon>
        <taxon>Metazoa</taxon>
        <taxon>Spiralia</taxon>
        <taxon>Gnathifera</taxon>
        <taxon>Rotifera</taxon>
        <taxon>Eurotatoria</taxon>
        <taxon>Bdelloidea</taxon>
        <taxon>Philodinida</taxon>
        <taxon>Philodinidae</taxon>
        <taxon>Didymodactylos</taxon>
    </lineage>
</organism>
<dbReference type="Proteomes" id="UP000681722">
    <property type="component" value="Unassembled WGS sequence"/>
</dbReference>
<evidence type="ECO:0000313" key="3">
    <source>
        <dbReference type="EMBL" id="CAF3991978.1"/>
    </source>
</evidence>
<feature type="domain" description="Reverse transcriptase" evidence="1">
    <location>
        <begin position="130"/>
        <end position="350"/>
    </location>
</feature>